<dbReference type="PANTHER" id="PTHR35526">
    <property type="entry name" value="ANTI-SIGMA-F FACTOR RSBW-RELATED"/>
    <property type="match status" value="1"/>
</dbReference>
<dbReference type="EMBL" id="BOMN01000144">
    <property type="protein sequence ID" value="GIE26445.1"/>
    <property type="molecule type" value="Genomic_DNA"/>
</dbReference>
<protein>
    <recommendedName>
        <fullName evidence="2">Histidine kinase/HSP90-like ATPase domain-containing protein</fullName>
    </recommendedName>
</protein>
<dbReference type="Pfam" id="PF13581">
    <property type="entry name" value="HATPase_c_2"/>
    <property type="match status" value="1"/>
</dbReference>
<dbReference type="SUPFAM" id="SSF55874">
    <property type="entry name" value="ATPase domain of HSP90 chaperone/DNA topoisomerase II/histidine kinase"/>
    <property type="match status" value="1"/>
</dbReference>
<name>A0ABQ4A6G3_9ACTN</name>
<keyword evidence="1" id="KW-0808">Transferase</keyword>
<sequence length="138" mass="14602">MKPPRSAPPPAHAVELRRWSLTSGDDLHAMRSELTGELSDRRLGDGELGERMTLAATELASNALRHGLPPVQVQLLRTPEDLIIAVSDGDVTGVPQSDGDGGLVAGGRGLLIVGAVADDLCWHADGTVKYVWASFLSQ</sequence>
<keyword evidence="1" id="KW-0723">Serine/threonine-protein kinase</keyword>
<dbReference type="PANTHER" id="PTHR35526:SF3">
    <property type="entry name" value="ANTI-SIGMA-F FACTOR RSBW"/>
    <property type="match status" value="1"/>
</dbReference>
<feature type="domain" description="Histidine kinase/HSP90-like ATPase" evidence="2">
    <location>
        <begin position="26"/>
        <end position="132"/>
    </location>
</feature>
<keyword evidence="4" id="KW-1185">Reference proteome</keyword>
<accession>A0ABQ4A6G3</accession>
<keyword evidence="1" id="KW-0418">Kinase</keyword>
<comment type="caution">
    <text evidence="3">The sequence shown here is derived from an EMBL/GenBank/DDBJ whole genome shotgun (WGS) entry which is preliminary data.</text>
</comment>
<dbReference type="InterPro" id="IPR050267">
    <property type="entry name" value="Anti-sigma-factor_SerPK"/>
</dbReference>
<dbReference type="InterPro" id="IPR036890">
    <property type="entry name" value="HATPase_C_sf"/>
</dbReference>
<dbReference type="RefSeq" id="WP_203843353.1">
    <property type="nucleotide sequence ID" value="NZ_BAAATV010000035.1"/>
</dbReference>
<evidence type="ECO:0000256" key="1">
    <source>
        <dbReference type="ARBA" id="ARBA00022527"/>
    </source>
</evidence>
<proteinExistence type="predicted"/>
<organism evidence="3 4">
    <name type="scientific">Winogradskya humida</name>
    <dbReference type="NCBI Taxonomy" id="113566"/>
    <lineage>
        <taxon>Bacteria</taxon>
        <taxon>Bacillati</taxon>
        <taxon>Actinomycetota</taxon>
        <taxon>Actinomycetes</taxon>
        <taxon>Micromonosporales</taxon>
        <taxon>Micromonosporaceae</taxon>
        <taxon>Winogradskya</taxon>
    </lineage>
</organism>
<evidence type="ECO:0000313" key="4">
    <source>
        <dbReference type="Proteomes" id="UP000603200"/>
    </source>
</evidence>
<evidence type="ECO:0000259" key="2">
    <source>
        <dbReference type="Pfam" id="PF13581"/>
    </source>
</evidence>
<evidence type="ECO:0000313" key="3">
    <source>
        <dbReference type="EMBL" id="GIE26445.1"/>
    </source>
</evidence>
<dbReference type="InterPro" id="IPR003594">
    <property type="entry name" value="HATPase_dom"/>
</dbReference>
<reference evidence="3 4" key="1">
    <citation type="submission" date="2021-01" db="EMBL/GenBank/DDBJ databases">
        <title>Whole genome shotgun sequence of Actinoplanes humidus NBRC 14915.</title>
        <authorList>
            <person name="Komaki H."/>
            <person name="Tamura T."/>
        </authorList>
    </citation>
    <scope>NUCLEOTIDE SEQUENCE [LARGE SCALE GENOMIC DNA]</scope>
    <source>
        <strain evidence="3 4">NBRC 14915</strain>
    </source>
</reference>
<dbReference type="Gene3D" id="3.30.565.10">
    <property type="entry name" value="Histidine kinase-like ATPase, C-terminal domain"/>
    <property type="match status" value="1"/>
</dbReference>
<dbReference type="CDD" id="cd16936">
    <property type="entry name" value="HATPase_RsbW-like"/>
    <property type="match status" value="1"/>
</dbReference>
<gene>
    <name evidence="3" type="ORF">Ahu01nite_095470</name>
</gene>
<dbReference type="Proteomes" id="UP000603200">
    <property type="component" value="Unassembled WGS sequence"/>
</dbReference>